<keyword evidence="1" id="KW-0472">Membrane</keyword>
<keyword evidence="3" id="KW-1185">Reference proteome</keyword>
<evidence type="ECO:0000313" key="3">
    <source>
        <dbReference type="Proteomes" id="UP000242287"/>
    </source>
</evidence>
<keyword evidence="1" id="KW-0812">Transmembrane</keyword>
<keyword evidence="1" id="KW-1133">Transmembrane helix</keyword>
<sequence length="253" mass="27768">MTSTRPSNDTPALYPCPSEYLELEKDVHELQRKFGHISARDPKYVTLSIRLDNFVKDQLAPLAFNLKSLRLHCPCPFCLIVAQLKRLFERLARNIHNPGEIGVLLGALEKALSIDTFEEQAPGTFQIPSAIAEQSTTQYITSNNGQAITNNHSSNASIILNLVIGILVTFIVFGTTTFMASGKTDNRAVADIFAYSFLTAINILVIVIGLAIFAALLVFVALPFLFFLVFALAIIVTLRSRNGGEDESDSPAH</sequence>
<proteinExistence type="predicted"/>
<protein>
    <submittedName>
        <fullName evidence="2">Uncharacterized protein</fullName>
    </submittedName>
</protein>
<name>A0A2A9NGQ8_9AGAR</name>
<feature type="transmembrane region" description="Helical" evidence="1">
    <location>
        <begin position="158"/>
        <end position="180"/>
    </location>
</feature>
<reference evidence="2 3" key="1">
    <citation type="submission" date="2014-02" db="EMBL/GenBank/DDBJ databases">
        <title>Transposable element dynamics among asymbiotic and ectomycorrhizal Amanita fungi.</title>
        <authorList>
            <consortium name="DOE Joint Genome Institute"/>
            <person name="Hess J."/>
            <person name="Skrede I."/>
            <person name="Wolfe B."/>
            <person name="LaButti K."/>
            <person name="Ohm R.A."/>
            <person name="Grigoriev I.V."/>
            <person name="Pringle A."/>
        </authorList>
    </citation>
    <scope>NUCLEOTIDE SEQUENCE [LARGE SCALE GENOMIC DNA]</scope>
    <source>
        <strain evidence="2 3">SKay4041</strain>
    </source>
</reference>
<dbReference type="EMBL" id="KZ302145">
    <property type="protein sequence ID" value="PFH46956.1"/>
    <property type="molecule type" value="Genomic_DNA"/>
</dbReference>
<dbReference type="Proteomes" id="UP000242287">
    <property type="component" value="Unassembled WGS sequence"/>
</dbReference>
<accession>A0A2A9NGQ8</accession>
<evidence type="ECO:0000256" key="1">
    <source>
        <dbReference type="SAM" id="Phobius"/>
    </source>
</evidence>
<feature type="transmembrane region" description="Helical" evidence="1">
    <location>
        <begin position="192"/>
        <end position="213"/>
    </location>
</feature>
<feature type="transmembrane region" description="Helical" evidence="1">
    <location>
        <begin position="219"/>
        <end position="238"/>
    </location>
</feature>
<gene>
    <name evidence="2" type="ORF">AMATHDRAFT_7220</name>
</gene>
<dbReference type="AlphaFoldDB" id="A0A2A9NGQ8"/>
<evidence type="ECO:0000313" key="2">
    <source>
        <dbReference type="EMBL" id="PFH46956.1"/>
    </source>
</evidence>
<organism evidence="2 3">
    <name type="scientific">Amanita thiersii Skay4041</name>
    <dbReference type="NCBI Taxonomy" id="703135"/>
    <lineage>
        <taxon>Eukaryota</taxon>
        <taxon>Fungi</taxon>
        <taxon>Dikarya</taxon>
        <taxon>Basidiomycota</taxon>
        <taxon>Agaricomycotina</taxon>
        <taxon>Agaricomycetes</taxon>
        <taxon>Agaricomycetidae</taxon>
        <taxon>Agaricales</taxon>
        <taxon>Pluteineae</taxon>
        <taxon>Amanitaceae</taxon>
        <taxon>Amanita</taxon>
    </lineage>
</organism>